<gene>
    <name evidence="5" type="ORF">BCR42DRAFT_419644</name>
</gene>
<dbReference type="InterPro" id="IPR000195">
    <property type="entry name" value="Rab-GAP-TBC_dom"/>
</dbReference>
<feature type="region of interest" description="Disordered" evidence="3">
    <location>
        <begin position="219"/>
        <end position="238"/>
    </location>
</feature>
<feature type="region of interest" description="Disordered" evidence="3">
    <location>
        <begin position="558"/>
        <end position="599"/>
    </location>
</feature>
<feature type="region of interest" description="Disordered" evidence="3">
    <location>
        <begin position="758"/>
        <end position="825"/>
    </location>
</feature>
<dbReference type="OrthoDB" id="159449at2759"/>
<keyword evidence="6" id="KW-1185">Reference proteome</keyword>
<evidence type="ECO:0000313" key="5">
    <source>
        <dbReference type="EMBL" id="ORZ12633.1"/>
    </source>
</evidence>
<feature type="coiled-coil region" evidence="2">
    <location>
        <begin position="637"/>
        <end position="692"/>
    </location>
</feature>
<dbReference type="InterPro" id="IPR050302">
    <property type="entry name" value="Rab_GAP_TBC_domain"/>
</dbReference>
<comment type="caution">
    <text evidence="5">The sequence shown here is derived from an EMBL/GenBank/DDBJ whole genome shotgun (WGS) entry which is preliminary data.</text>
</comment>
<dbReference type="PROSITE" id="PS50086">
    <property type="entry name" value="TBC_RABGAP"/>
    <property type="match status" value="1"/>
</dbReference>
<feature type="compositionally biased region" description="Polar residues" evidence="3">
    <location>
        <begin position="767"/>
        <end position="794"/>
    </location>
</feature>
<dbReference type="Gene3D" id="1.10.472.80">
    <property type="entry name" value="Ypt/Rab-GAP domain of gyp1p, domain 3"/>
    <property type="match status" value="1"/>
</dbReference>
<dbReference type="Gene3D" id="1.10.10.750">
    <property type="entry name" value="Ypt/Rab-GAP domain of gyp1p, domain 1"/>
    <property type="match status" value="1"/>
</dbReference>
<dbReference type="STRING" id="90262.A0A1X2IA16"/>
<reference evidence="5 6" key="1">
    <citation type="submission" date="2016-07" db="EMBL/GenBank/DDBJ databases">
        <title>Pervasive Adenine N6-methylation of Active Genes in Fungi.</title>
        <authorList>
            <consortium name="DOE Joint Genome Institute"/>
            <person name="Mondo S.J."/>
            <person name="Dannebaum R.O."/>
            <person name="Kuo R.C."/>
            <person name="Labutti K."/>
            <person name="Haridas S."/>
            <person name="Kuo A."/>
            <person name="Salamov A."/>
            <person name="Ahrendt S.R."/>
            <person name="Lipzen A."/>
            <person name="Sullivan W."/>
            <person name="Andreopoulos W.B."/>
            <person name="Clum A."/>
            <person name="Lindquist E."/>
            <person name="Daum C."/>
            <person name="Ramamoorthy G.K."/>
            <person name="Gryganskyi A."/>
            <person name="Culley D."/>
            <person name="Magnuson J.K."/>
            <person name="James T.Y."/>
            <person name="O'Malley M.A."/>
            <person name="Stajich J.E."/>
            <person name="Spatafora J.W."/>
            <person name="Visel A."/>
            <person name="Grigoriev I.V."/>
        </authorList>
    </citation>
    <scope>NUCLEOTIDE SEQUENCE [LARGE SCALE GENOMIC DNA]</scope>
    <source>
        <strain evidence="5 6">NRRL 1336</strain>
    </source>
</reference>
<evidence type="ECO:0000313" key="6">
    <source>
        <dbReference type="Proteomes" id="UP000193560"/>
    </source>
</evidence>
<dbReference type="PANTHER" id="PTHR47219">
    <property type="entry name" value="RAB GTPASE-ACTIVATING PROTEIN 1-LIKE"/>
    <property type="match status" value="1"/>
</dbReference>
<dbReference type="GO" id="GO:0005096">
    <property type="term" value="F:GTPase activator activity"/>
    <property type="evidence" value="ECO:0007669"/>
    <property type="project" value="UniProtKB-KW"/>
</dbReference>
<evidence type="ECO:0000256" key="1">
    <source>
        <dbReference type="ARBA" id="ARBA00022468"/>
    </source>
</evidence>
<dbReference type="Gene3D" id="1.10.8.270">
    <property type="entry name" value="putative rabgap domain of human tbc1 domain family member 14 like domains"/>
    <property type="match status" value="1"/>
</dbReference>
<dbReference type="AlphaFoldDB" id="A0A1X2IA16"/>
<feature type="coiled-coil region" evidence="2">
    <location>
        <begin position="840"/>
        <end position="867"/>
    </location>
</feature>
<feature type="compositionally biased region" description="Basic and acidic residues" evidence="3">
    <location>
        <begin position="58"/>
        <end position="76"/>
    </location>
</feature>
<dbReference type="FunFam" id="1.10.472.80:FF:000027">
    <property type="entry name" value="GTPase activating protein (Evi5)"/>
    <property type="match status" value="1"/>
</dbReference>
<dbReference type="Proteomes" id="UP000193560">
    <property type="component" value="Unassembled WGS sequence"/>
</dbReference>
<feature type="region of interest" description="Disordered" evidence="3">
    <location>
        <begin position="54"/>
        <end position="103"/>
    </location>
</feature>
<dbReference type="PANTHER" id="PTHR47219:SF9">
    <property type="entry name" value="GTPASE ACTIVATING PROTEIN AND CENTROSOME-ASSOCIATED, ISOFORM B"/>
    <property type="match status" value="1"/>
</dbReference>
<evidence type="ECO:0000259" key="4">
    <source>
        <dbReference type="PROSITE" id="PS50086"/>
    </source>
</evidence>
<protein>
    <submittedName>
        <fullName evidence="5">Rab-GTPase-TBC domain-domain-containing protein</fullName>
    </submittedName>
</protein>
<evidence type="ECO:0000256" key="2">
    <source>
        <dbReference type="SAM" id="Coils"/>
    </source>
</evidence>
<feature type="region of interest" description="Disordered" evidence="3">
    <location>
        <begin position="936"/>
        <end position="971"/>
    </location>
</feature>
<dbReference type="SUPFAM" id="SSF47923">
    <property type="entry name" value="Ypt/Rab-GAP domain of gyp1p"/>
    <property type="match status" value="2"/>
</dbReference>
<dbReference type="FunFam" id="1.10.8.270:FF:000001">
    <property type="entry name" value="TBC1 domain family member 1"/>
    <property type="match status" value="1"/>
</dbReference>
<dbReference type="InterPro" id="IPR035969">
    <property type="entry name" value="Rab-GAP_TBC_sf"/>
</dbReference>
<evidence type="ECO:0000256" key="3">
    <source>
        <dbReference type="SAM" id="MobiDB-lite"/>
    </source>
</evidence>
<sequence length="997" mass="112446">MDCQYNRTSTISHNSALDNTAISIDQHLDNTTESLITQDSPFTTSTTGALLISLKTEPMPRKETGPALLFERKSPKPSESGDNDNQATYMDSSGTNNNEVDINNTNTLVERRRGTCLYLEPSFCSAVETAAIASAAIPDKRSFVTPIKQQQQQQQQQKKTQHYYQPKQSRHSILAQIERQNALLEKDPKSICIQSNELRGHYSTVQQLVTDYQPLLYSPPLSNNNSDDDDLSDSGSDHWQQQQQIMDWAFWQAVIQDPIHVAKKKHLLSIKVVRAGIPSHARGLIWQAICQSDCLHLETAYGQLCQDRSPHERIIQRDLTRTYPTIDMFKQENGPGQQAMCRVLVAYSLYDAHVGYCQGLAFLVGPLLMNMPEPQAFCVFVRMMETYEMRSMFTLDMEGLQLRLYQFSCLLEEHLPNLAAHFNKHSIHAAMYASQWFLTLFAYVFPMELVTRIYDILFVEGAAETMMRVAIAMLQRSEHTILAETELEDLLDCVTTKKLCAPYAENWSEAILDAMALSNKITRPKLEHLENQYAQQGQQEKKKTEQVLASRLGSFWRRKSTRSKDTSSSSSLERSLSDGGGKGSRSTGNKRNIGAKLNRNFTRNSMQEVNESYSSRMAPPTPMTATIGTLPKSTGTMEQHDDVTEELLQALDQLRKEHSRTIDELFETRMDKNDVESERDALKMTIMELERRYQTSSTMPLDTTATTSTMFNTCTATYESNTNNISSDAMFIDFTPPTLPLPLTKNDGTLLTTNNEHLSESAPETMPSKNMITRTYSNGSSSTCRSNGKSNSDTSEGDFSETLTSSFKTTATTTTTTTTTTEDTEGDVLRTELVRVKVNHFESQQQCERLTHEVEDLQARLEMVNEGQLALVDKLVAMKSEMDELLMDKKRRQDKWVALVQENSRLGQQQHVQRLMEQVSTLEASLAATKVRLAECESAKGQPPRKNGNPDEDHDALMTMDTTSDKTMGNNGIGRSASLYGRMWHVISPKSQSFRTS</sequence>
<feature type="domain" description="Rab-GAP TBC" evidence="4">
    <location>
        <begin position="276"/>
        <end position="461"/>
    </location>
</feature>
<keyword evidence="1" id="KW-0343">GTPase activation</keyword>
<accession>A0A1X2IA16</accession>
<dbReference type="EMBL" id="MCGE01000018">
    <property type="protein sequence ID" value="ORZ12633.1"/>
    <property type="molecule type" value="Genomic_DNA"/>
</dbReference>
<dbReference type="SMART" id="SM00164">
    <property type="entry name" value="TBC"/>
    <property type="match status" value="1"/>
</dbReference>
<dbReference type="Pfam" id="PF23436">
    <property type="entry name" value="RabGap-TBC_2"/>
    <property type="match status" value="1"/>
</dbReference>
<keyword evidence="2" id="KW-0175">Coiled coil</keyword>
<organism evidence="5 6">
    <name type="scientific">Absidia repens</name>
    <dbReference type="NCBI Taxonomy" id="90262"/>
    <lineage>
        <taxon>Eukaryota</taxon>
        <taxon>Fungi</taxon>
        <taxon>Fungi incertae sedis</taxon>
        <taxon>Mucoromycota</taxon>
        <taxon>Mucoromycotina</taxon>
        <taxon>Mucoromycetes</taxon>
        <taxon>Mucorales</taxon>
        <taxon>Cunninghamellaceae</taxon>
        <taxon>Absidia</taxon>
    </lineage>
</organism>
<feature type="compositionally biased region" description="Low complexity" evidence="3">
    <location>
        <begin position="809"/>
        <end position="821"/>
    </location>
</feature>
<feature type="compositionally biased region" description="Polar residues" evidence="3">
    <location>
        <begin position="83"/>
        <end position="94"/>
    </location>
</feature>
<proteinExistence type="predicted"/>
<feature type="compositionally biased region" description="Polar residues" evidence="3">
    <location>
        <begin position="960"/>
        <end position="970"/>
    </location>
</feature>
<dbReference type="GO" id="GO:0031267">
    <property type="term" value="F:small GTPase binding"/>
    <property type="evidence" value="ECO:0007669"/>
    <property type="project" value="TreeGrafter"/>
</dbReference>
<name>A0A1X2IA16_9FUNG</name>